<sequence length="445" mass="47824">MTHLGRRKMLGMSVASVATAALGSCVKPLAVDNVNASPTIPSSDTPVTLSWWSGMRGPQTVCDIFNTTQDRIRVEATSIPGPGDGGNAKLLSAVAAGAGPDIGQVELRDTNEFALAGALVDIGRYGAWAVESQIDPAAWSQVVVADSVYGIPHDTGPAAMFYQEPLFEALGAVPPASWEEWSELAQGVRDHDPTHYLSALNVSGGDLTMYAMQAGAVWFQAEPDGWIVNMTDDVSRGVAEFWDHAIANDLVTTTIPPWSTPWFAAAGEGRIYSHIEGSWADGLLKAVPNGHGKWRVAPMPRWDTGYASGQSGGSCGAVMAHSEHPAEALEFLTWMCTSQPGVDAMIEHLGIGWSPMAGYIGAERLEPSAFFGGQSYNEDVLVPMSNGQNLNWLWPPVCQRFMDILGDGMRSRVAGDTRLVDFLPRAQEQIIEIMRNMGLNVRAPR</sequence>
<feature type="signal peptide" evidence="6">
    <location>
        <begin position="1"/>
        <end position="20"/>
    </location>
</feature>
<dbReference type="InterPro" id="IPR050490">
    <property type="entry name" value="Bact_solute-bd_prot1"/>
</dbReference>
<dbReference type="PANTHER" id="PTHR43649">
    <property type="entry name" value="ARABINOSE-BINDING PROTEIN-RELATED"/>
    <property type="match status" value="1"/>
</dbReference>
<accession>A0ABS4WWA8</accession>
<dbReference type="PROSITE" id="PS51257">
    <property type="entry name" value="PROKAR_LIPOPROTEIN"/>
    <property type="match status" value="1"/>
</dbReference>
<dbReference type="InterPro" id="IPR006311">
    <property type="entry name" value="TAT_signal"/>
</dbReference>
<name>A0ABS4WWA8_9MICO</name>
<evidence type="ECO:0000256" key="2">
    <source>
        <dbReference type="ARBA" id="ARBA00022729"/>
    </source>
</evidence>
<keyword evidence="7" id="KW-0813">Transport</keyword>
<organism evidence="7 8">
    <name type="scientific">Brachybacterium sacelli</name>
    <dbReference type="NCBI Taxonomy" id="173364"/>
    <lineage>
        <taxon>Bacteria</taxon>
        <taxon>Bacillati</taxon>
        <taxon>Actinomycetota</taxon>
        <taxon>Actinomycetes</taxon>
        <taxon>Micrococcales</taxon>
        <taxon>Dermabacteraceae</taxon>
        <taxon>Brachybacterium</taxon>
    </lineage>
</organism>
<dbReference type="EMBL" id="JAGIOD010000001">
    <property type="protein sequence ID" value="MBP2380497.1"/>
    <property type="molecule type" value="Genomic_DNA"/>
</dbReference>
<evidence type="ECO:0000256" key="4">
    <source>
        <dbReference type="ARBA" id="ARBA00023139"/>
    </source>
</evidence>
<reference evidence="7 8" key="1">
    <citation type="submission" date="2021-03" db="EMBL/GenBank/DDBJ databases">
        <title>Sequencing the genomes of 1000 actinobacteria strains.</title>
        <authorList>
            <person name="Klenk H.-P."/>
        </authorList>
    </citation>
    <scope>NUCLEOTIDE SEQUENCE [LARGE SCALE GENOMIC DNA]</scope>
    <source>
        <strain evidence="7 8">DSM 14566</strain>
    </source>
</reference>
<feature type="chain" id="PRO_5045167374" evidence="6">
    <location>
        <begin position="21"/>
        <end position="445"/>
    </location>
</feature>
<keyword evidence="4" id="KW-0564">Palmitate</keyword>
<keyword evidence="8" id="KW-1185">Reference proteome</keyword>
<evidence type="ECO:0000256" key="6">
    <source>
        <dbReference type="SAM" id="SignalP"/>
    </source>
</evidence>
<dbReference type="Pfam" id="PF01547">
    <property type="entry name" value="SBP_bac_1"/>
    <property type="match status" value="1"/>
</dbReference>
<keyword evidence="3" id="KW-0472">Membrane</keyword>
<protein>
    <submittedName>
        <fullName evidence="7">Multiple sugar transport system substrate-binding protein</fullName>
    </submittedName>
</protein>
<evidence type="ECO:0000313" key="7">
    <source>
        <dbReference type="EMBL" id="MBP2380497.1"/>
    </source>
</evidence>
<keyword evidence="1" id="KW-1003">Cell membrane</keyword>
<keyword evidence="5" id="KW-0449">Lipoprotein</keyword>
<evidence type="ECO:0000313" key="8">
    <source>
        <dbReference type="Proteomes" id="UP001519290"/>
    </source>
</evidence>
<dbReference type="RefSeq" id="WP_209898502.1">
    <property type="nucleotide sequence ID" value="NZ_BAAAJW010000008.1"/>
</dbReference>
<dbReference type="Gene3D" id="3.40.190.10">
    <property type="entry name" value="Periplasmic binding protein-like II"/>
    <property type="match status" value="1"/>
</dbReference>
<dbReference type="InterPro" id="IPR006059">
    <property type="entry name" value="SBP"/>
</dbReference>
<gene>
    <name evidence="7" type="ORF">JOF43_000454</name>
</gene>
<evidence type="ECO:0000256" key="1">
    <source>
        <dbReference type="ARBA" id="ARBA00022475"/>
    </source>
</evidence>
<dbReference type="PROSITE" id="PS51318">
    <property type="entry name" value="TAT"/>
    <property type="match status" value="1"/>
</dbReference>
<evidence type="ECO:0000256" key="5">
    <source>
        <dbReference type="ARBA" id="ARBA00023288"/>
    </source>
</evidence>
<dbReference type="PANTHER" id="PTHR43649:SF33">
    <property type="entry name" value="POLYGALACTURONAN_RHAMNOGALACTURONAN-BINDING PROTEIN YTCQ"/>
    <property type="match status" value="1"/>
</dbReference>
<dbReference type="Proteomes" id="UP001519290">
    <property type="component" value="Unassembled WGS sequence"/>
</dbReference>
<proteinExistence type="predicted"/>
<keyword evidence="7" id="KW-0762">Sugar transport</keyword>
<evidence type="ECO:0000256" key="3">
    <source>
        <dbReference type="ARBA" id="ARBA00023136"/>
    </source>
</evidence>
<comment type="caution">
    <text evidence="7">The sequence shown here is derived from an EMBL/GenBank/DDBJ whole genome shotgun (WGS) entry which is preliminary data.</text>
</comment>
<keyword evidence="2 6" id="KW-0732">Signal</keyword>
<dbReference type="SUPFAM" id="SSF53850">
    <property type="entry name" value="Periplasmic binding protein-like II"/>
    <property type="match status" value="1"/>
</dbReference>